<keyword evidence="4" id="KW-1185">Reference proteome</keyword>
<name>A0AAV9HR39_9PEZI</name>
<gene>
    <name evidence="3" type="ORF">QBC42DRAFT_305021</name>
</gene>
<feature type="domain" description="Ricin B lectin" evidence="2">
    <location>
        <begin position="26"/>
        <end position="164"/>
    </location>
</feature>
<dbReference type="SUPFAM" id="SSF50370">
    <property type="entry name" value="Ricin B-like lectins"/>
    <property type="match status" value="1"/>
</dbReference>
<dbReference type="Gene3D" id="2.80.10.50">
    <property type="match status" value="1"/>
</dbReference>
<reference evidence="3" key="2">
    <citation type="submission" date="2023-06" db="EMBL/GenBank/DDBJ databases">
        <authorList>
            <consortium name="Lawrence Berkeley National Laboratory"/>
            <person name="Mondo S.J."/>
            <person name="Hensen N."/>
            <person name="Bonometti L."/>
            <person name="Westerberg I."/>
            <person name="Brannstrom I.O."/>
            <person name="Guillou S."/>
            <person name="Cros-Aarteil S."/>
            <person name="Calhoun S."/>
            <person name="Haridas S."/>
            <person name="Kuo A."/>
            <person name="Pangilinan J."/>
            <person name="Riley R."/>
            <person name="Labutti K."/>
            <person name="Andreopoulos B."/>
            <person name="Lipzen A."/>
            <person name="Chen C."/>
            <person name="Yanf M."/>
            <person name="Daum C."/>
            <person name="Ng V."/>
            <person name="Clum A."/>
            <person name="Steindorff A."/>
            <person name="Ohm R."/>
            <person name="Martin F."/>
            <person name="Silar P."/>
            <person name="Natvig D."/>
            <person name="Lalanne C."/>
            <person name="Gautier V."/>
            <person name="Ament-Velasquez S.L."/>
            <person name="Kruys A."/>
            <person name="Hutchinson M.I."/>
            <person name="Powell A.J."/>
            <person name="Barry K."/>
            <person name="Miller A.N."/>
            <person name="Grigoriev I.V."/>
            <person name="Debuchy R."/>
            <person name="Gladieux P."/>
            <person name="Thoren M.H."/>
            <person name="Johannesson H."/>
        </authorList>
    </citation>
    <scope>NUCLEOTIDE SEQUENCE</scope>
    <source>
        <strain evidence="3">PSN324</strain>
    </source>
</reference>
<evidence type="ECO:0000313" key="4">
    <source>
        <dbReference type="Proteomes" id="UP001321749"/>
    </source>
</evidence>
<dbReference type="Pfam" id="PF00652">
    <property type="entry name" value="Ricin_B_lectin"/>
    <property type="match status" value="1"/>
</dbReference>
<dbReference type="SMART" id="SM00458">
    <property type="entry name" value="RICIN"/>
    <property type="match status" value="1"/>
</dbReference>
<evidence type="ECO:0000259" key="2">
    <source>
        <dbReference type="SMART" id="SM00458"/>
    </source>
</evidence>
<reference evidence="3" key="1">
    <citation type="journal article" date="2023" name="Mol. Phylogenet. Evol.">
        <title>Genome-scale phylogeny and comparative genomics of the fungal order Sordariales.</title>
        <authorList>
            <person name="Hensen N."/>
            <person name="Bonometti L."/>
            <person name="Westerberg I."/>
            <person name="Brannstrom I.O."/>
            <person name="Guillou S."/>
            <person name="Cros-Aarteil S."/>
            <person name="Calhoun S."/>
            <person name="Haridas S."/>
            <person name="Kuo A."/>
            <person name="Mondo S."/>
            <person name="Pangilinan J."/>
            <person name="Riley R."/>
            <person name="LaButti K."/>
            <person name="Andreopoulos B."/>
            <person name="Lipzen A."/>
            <person name="Chen C."/>
            <person name="Yan M."/>
            <person name="Daum C."/>
            <person name="Ng V."/>
            <person name="Clum A."/>
            <person name="Steindorff A."/>
            <person name="Ohm R.A."/>
            <person name="Martin F."/>
            <person name="Silar P."/>
            <person name="Natvig D.O."/>
            <person name="Lalanne C."/>
            <person name="Gautier V."/>
            <person name="Ament-Velasquez S.L."/>
            <person name="Kruys A."/>
            <person name="Hutchinson M.I."/>
            <person name="Powell A.J."/>
            <person name="Barry K."/>
            <person name="Miller A.N."/>
            <person name="Grigoriev I.V."/>
            <person name="Debuchy R."/>
            <person name="Gladieux P."/>
            <person name="Hiltunen Thoren M."/>
            <person name="Johannesson H."/>
        </authorList>
    </citation>
    <scope>NUCLEOTIDE SEQUENCE</scope>
    <source>
        <strain evidence="3">PSN324</strain>
    </source>
</reference>
<evidence type="ECO:0000313" key="3">
    <source>
        <dbReference type="EMBL" id="KAK4463227.1"/>
    </source>
</evidence>
<evidence type="ECO:0000256" key="1">
    <source>
        <dbReference type="SAM" id="SignalP"/>
    </source>
</evidence>
<sequence>MHTTSLFALALAATTGLAQTIPEGYKTVYITSAVDTKFVIVPKAPLPPKSGGSPVVQVRNNKPEQQWYLSTTSNSTRIQYAGSNLCLDAGAKTNWKDMGKLTLKECSETEVAQKWSVLADGRIALQESPKPQQCIDLVYMRATANNDVGLYTCAGLGNTGAKDKGINWPLVDATAP</sequence>
<accession>A0AAV9HR39</accession>
<dbReference type="AlphaFoldDB" id="A0AAV9HR39"/>
<keyword evidence="1" id="KW-0732">Signal</keyword>
<feature type="chain" id="PRO_5043709685" description="Ricin B lectin domain-containing protein" evidence="1">
    <location>
        <begin position="19"/>
        <end position="176"/>
    </location>
</feature>
<feature type="signal peptide" evidence="1">
    <location>
        <begin position="1"/>
        <end position="18"/>
    </location>
</feature>
<dbReference type="InterPro" id="IPR035992">
    <property type="entry name" value="Ricin_B-like_lectins"/>
</dbReference>
<dbReference type="CDD" id="cd00161">
    <property type="entry name" value="beta-trefoil_Ricin-like"/>
    <property type="match status" value="1"/>
</dbReference>
<comment type="caution">
    <text evidence="3">The sequence shown here is derived from an EMBL/GenBank/DDBJ whole genome shotgun (WGS) entry which is preliminary data.</text>
</comment>
<dbReference type="Proteomes" id="UP001321749">
    <property type="component" value="Unassembled WGS sequence"/>
</dbReference>
<proteinExistence type="predicted"/>
<dbReference type="InterPro" id="IPR000772">
    <property type="entry name" value="Ricin_B_lectin"/>
</dbReference>
<dbReference type="EMBL" id="MU864962">
    <property type="protein sequence ID" value="KAK4463227.1"/>
    <property type="molecule type" value="Genomic_DNA"/>
</dbReference>
<protein>
    <recommendedName>
        <fullName evidence="2">Ricin B lectin domain-containing protein</fullName>
    </recommendedName>
</protein>
<organism evidence="3 4">
    <name type="scientific">Cladorrhinum samala</name>
    <dbReference type="NCBI Taxonomy" id="585594"/>
    <lineage>
        <taxon>Eukaryota</taxon>
        <taxon>Fungi</taxon>
        <taxon>Dikarya</taxon>
        <taxon>Ascomycota</taxon>
        <taxon>Pezizomycotina</taxon>
        <taxon>Sordariomycetes</taxon>
        <taxon>Sordariomycetidae</taxon>
        <taxon>Sordariales</taxon>
        <taxon>Podosporaceae</taxon>
        <taxon>Cladorrhinum</taxon>
    </lineage>
</organism>